<dbReference type="Gene3D" id="3.30.70.980">
    <property type="match status" value="2"/>
</dbReference>
<dbReference type="RefSeq" id="WP_007464659.1">
    <property type="nucleotide sequence ID" value="NZ_AMZO01000009.1"/>
</dbReference>
<evidence type="ECO:0000259" key="8">
    <source>
        <dbReference type="Pfam" id="PF20772"/>
    </source>
</evidence>
<accession>L8JFL9</accession>
<dbReference type="FunFam" id="1.10.10.200:FF:000003">
    <property type="entry name" value="Probable transcriptional regulatory protein YeeN"/>
    <property type="match status" value="1"/>
</dbReference>
<dbReference type="SUPFAM" id="SSF75625">
    <property type="entry name" value="YebC-like"/>
    <property type="match status" value="1"/>
</dbReference>
<proteinExistence type="inferred from homology"/>
<feature type="domain" description="TACO1/YebC-like N-terminal" evidence="8">
    <location>
        <begin position="5"/>
        <end position="74"/>
    </location>
</feature>
<evidence type="ECO:0000259" key="7">
    <source>
        <dbReference type="Pfam" id="PF01709"/>
    </source>
</evidence>
<dbReference type="Pfam" id="PF01709">
    <property type="entry name" value="Transcrip_reg"/>
    <property type="match status" value="1"/>
</dbReference>
<dbReference type="GO" id="GO:0006355">
    <property type="term" value="P:regulation of DNA-templated transcription"/>
    <property type="evidence" value="ECO:0007669"/>
    <property type="project" value="UniProtKB-UniRule"/>
</dbReference>
<dbReference type="Proteomes" id="UP000011134">
    <property type="component" value="Unassembled WGS sequence"/>
</dbReference>
<evidence type="ECO:0000256" key="4">
    <source>
        <dbReference type="ARBA" id="ARBA00023125"/>
    </source>
</evidence>
<dbReference type="Gene3D" id="1.10.10.200">
    <property type="match status" value="1"/>
</dbReference>
<dbReference type="PANTHER" id="PTHR12532">
    <property type="entry name" value="TRANSLATIONAL ACTIVATOR OF CYTOCHROME C OXIDASE 1"/>
    <property type="match status" value="1"/>
</dbReference>
<dbReference type="InterPro" id="IPR029072">
    <property type="entry name" value="YebC-like"/>
</dbReference>
<dbReference type="InterPro" id="IPR026564">
    <property type="entry name" value="Transcrip_reg_TACO1-like_dom3"/>
</dbReference>
<dbReference type="GO" id="GO:0003677">
    <property type="term" value="F:DNA binding"/>
    <property type="evidence" value="ECO:0007669"/>
    <property type="project" value="UniProtKB-UniRule"/>
</dbReference>
<evidence type="ECO:0000313" key="9">
    <source>
        <dbReference type="EMBL" id="ELR66284.1"/>
    </source>
</evidence>
<organism evidence="9 10">
    <name type="scientific">Photobacterium marinum</name>
    <dbReference type="NCBI Taxonomy" id="1056511"/>
    <lineage>
        <taxon>Bacteria</taxon>
        <taxon>Pseudomonadati</taxon>
        <taxon>Pseudomonadota</taxon>
        <taxon>Gammaproteobacteria</taxon>
        <taxon>Vibrionales</taxon>
        <taxon>Vibrionaceae</taxon>
        <taxon>Photobacterium</taxon>
    </lineage>
</organism>
<dbReference type="InterPro" id="IPR002876">
    <property type="entry name" value="Transcrip_reg_TACO1-like"/>
</dbReference>
<dbReference type="NCBIfam" id="NF009044">
    <property type="entry name" value="PRK12378.1"/>
    <property type="match status" value="1"/>
</dbReference>
<comment type="similarity">
    <text evidence="1 6">Belongs to the TACO1 family.</text>
</comment>
<evidence type="ECO:0000256" key="3">
    <source>
        <dbReference type="ARBA" id="ARBA00023015"/>
    </source>
</evidence>
<sequence>MGRSFEVRKLSMAKTQGAKVKLYSKYGKEIYVCAKNGGGDPESNLSLRRLMDKAKKDQVPSHVIDKAIDKATGGAGEDFATARYEGFGPGNSMVIVDCLTDNNNRTYMDVRQAFVKNNAKIGGPGAVAHMFEHQAVFQFKGEDEEAVLENLMMEDVDVSDIECEDGVITVFAPHTEFFKVKNALTATMPDVTLDVEEISFVPQTMTELSGDDVAAFEKFLDALNDCDDVQNVYHNAEIAD</sequence>
<keyword evidence="4 6" id="KW-0238">DNA-binding</keyword>
<evidence type="ECO:0000256" key="6">
    <source>
        <dbReference type="HAMAP-Rule" id="MF_00693"/>
    </source>
</evidence>
<name>L8JFL9_9GAMM</name>
<evidence type="ECO:0000256" key="5">
    <source>
        <dbReference type="ARBA" id="ARBA00023163"/>
    </source>
</evidence>
<dbReference type="InterPro" id="IPR049083">
    <property type="entry name" value="TACO1_YebC_N"/>
</dbReference>
<keyword evidence="2 6" id="KW-0963">Cytoplasm</keyword>
<dbReference type="GO" id="GO:0005829">
    <property type="term" value="C:cytosol"/>
    <property type="evidence" value="ECO:0007669"/>
    <property type="project" value="TreeGrafter"/>
</dbReference>
<evidence type="ECO:0000256" key="2">
    <source>
        <dbReference type="ARBA" id="ARBA00022490"/>
    </source>
</evidence>
<comment type="subcellular location">
    <subcellularLocation>
        <location evidence="6">Cytoplasm</location>
    </subcellularLocation>
</comment>
<reference evidence="9 10" key="1">
    <citation type="submission" date="2012-12" db="EMBL/GenBank/DDBJ databases">
        <title>Genome Assembly of Photobacterium sp. AK15.</title>
        <authorList>
            <person name="Khatri I."/>
            <person name="Vaidya B."/>
            <person name="Srinivas T.N.R."/>
            <person name="Subramanian S."/>
            <person name="Pinnaka A."/>
        </authorList>
    </citation>
    <scope>NUCLEOTIDE SEQUENCE [LARGE SCALE GENOMIC DNA]</scope>
    <source>
        <strain evidence="9 10">AK15</strain>
    </source>
</reference>
<dbReference type="Pfam" id="PF20772">
    <property type="entry name" value="TACO1_YebC_N"/>
    <property type="match status" value="1"/>
</dbReference>
<dbReference type="HAMAP" id="MF_00693">
    <property type="entry name" value="Transcrip_reg_TACO1"/>
    <property type="match status" value="1"/>
</dbReference>
<evidence type="ECO:0000256" key="1">
    <source>
        <dbReference type="ARBA" id="ARBA00008724"/>
    </source>
</evidence>
<dbReference type="InterPro" id="IPR048300">
    <property type="entry name" value="TACO1_YebC-like_2nd/3rd_dom"/>
</dbReference>
<keyword evidence="3 6" id="KW-0805">Transcription regulation</keyword>
<feature type="domain" description="TACO1/YebC-like second and third" evidence="7">
    <location>
        <begin position="81"/>
        <end position="236"/>
    </location>
</feature>
<comment type="caution">
    <text evidence="9">The sequence shown here is derived from an EMBL/GenBank/DDBJ whole genome shotgun (WGS) entry which is preliminary data.</text>
</comment>
<evidence type="ECO:0000313" key="10">
    <source>
        <dbReference type="Proteomes" id="UP000011134"/>
    </source>
</evidence>
<dbReference type="EMBL" id="AMZO01000009">
    <property type="protein sequence ID" value="ELR66284.1"/>
    <property type="molecule type" value="Genomic_DNA"/>
</dbReference>
<dbReference type="InterPro" id="IPR017856">
    <property type="entry name" value="Integrase-like_N"/>
</dbReference>
<keyword evidence="10" id="KW-1185">Reference proteome</keyword>
<protein>
    <recommendedName>
        <fullName evidence="6">Probable transcriptional regulatory protein C942_04946</fullName>
    </recommendedName>
</protein>
<gene>
    <name evidence="9" type="ORF">C942_04946</name>
</gene>
<keyword evidence="5 6" id="KW-0804">Transcription</keyword>
<dbReference type="PANTHER" id="PTHR12532:SF0">
    <property type="entry name" value="TRANSLATIONAL ACTIVATOR OF CYTOCHROME C OXIDASE 1"/>
    <property type="match status" value="1"/>
</dbReference>
<dbReference type="PATRIC" id="fig|1056511.3.peg.1760"/>
<dbReference type="OrthoDB" id="9781053at2"/>
<dbReference type="AlphaFoldDB" id="L8JFL9"/>